<dbReference type="Gene3D" id="3.40.50.300">
    <property type="entry name" value="P-loop containing nucleotide triphosphate hydrolases"/>
    <property type="match status" value="1"/>
</dbReference>
<dbReference type="Pfam" id="PF24883">
    <property type="entry name" value="NPHP3_N"/>
    <property type="match status" value="1"/>
</dbReference>
<dbReference type="PANTHER" id="PTHR10039">
    <property type="entry name" value="AMELOGENIN"/>
    <property type="match status" value="1"/>
</dbReference>
<dbReference type="AlphaFoldDB" id="A0A1S9S0S4"/>
<dbReference type="InterPro" id="IPR056884">
    <property type="entry name" value="NPHP3-like_N"/>
</dbReference>
<dbReference type="Proteomes" id="UP000190744">
    <property type="component" value="Unassembled WGS sequence"/>
</dbReference>
<dbReference type="InterPro" id="IPR007111">
    <property type="entry name" value="NACHT_NTPase"/>
</dbReference>
<dbReference type="SUPFAM" id="SSF52540">
    <property type="entry name" value="P-loop containing nucleoside triphosphate hydrolases"/>
    <property type="match status" value="1"/>
</dbReference>
<organism evidence="4 5">
    <name type="scientific">Penicillium brasilianum</name>
    <dbReference type="NCBI Taxonomy" id="104259"/>
    <lineage>
        <taxon>Eukaryota</taxon>
        <taxon>Fungi</taxon>
        <taxon>Dikarya</taxon>
        <taxon>Ascomycota</taxon>
        <taxon>Pezizomycotina</taxon>
        <taxon>Eurotiomycetes</taxon>
        <taxon>Eurotiomycetidae</taxon>
        <taxon>Eurotiales</taxon>
        <taxon>Aspergillaceae</taxon>
        <taxon>Penicillium</taxon>
    </lineage>
</organism>
<evidence type="ECO:0000313" key="4">
    <source>
        <dbReference type="EMBL" id="OOQ91417.1"/>
    </source>
</evidence>
<proteinExistence type="predicted"/>
<feature type="region of interest" description="Disordered" evidence="2">
    <location>
        <begin position="71"/>
        <end position="109"/>
    </location>
</feature>
<evidence type="ECO:0000313" key="5">
    <source>
        <dbReference type="Proteomes" id="UP000190744"/>
    </source>
</evidence>
<dbReference type="InterPro" id="IPR027417">
    <property type="entry name" value="P-loop_NTPase"/>
</dbReference>
<keyword evidence="1" id="KW-0677">Repeat</keyword>
<evidence type="ECO:0000259" key="3">
    <source>
        <dbReference type="PROSITE" id="PS50837"/>
    </source>
</evidence>
<gene>
    <name evidence="4" type="ORF">PEBR_00578</name>
</gene>
<reference evidence="5" key="1">
    <citation type="submission" date="2015-09" db="EMBL/GenBank/DDBJ databases">
        <authorList>
            <person name="Fill T.P."/>
            <person name="Baretta J.F."/>
            <person name="de Almeida L.G."/>
            <person name="Rocha M."/>
            <person name="de Souza D.H."/>
            <person name="Malavazi I."/>
            <person name="Cerdeira L.T."/>
            <person name="Hong H."/>
            <person name="Samborskyy M."/>
            <person name="de Vasconcelos A.T."/>
            <person name="Leadlay P."/>
            <person name="Rodrigues-Filho E."/>
        </authorList>
    </citation>
    <scope>NUCLEOTIDE SEQUENCE [LARGE SCALE GENOMIC DNA]</scope>
    <source>
        <strain evidence="5">LaBioMMi 136</strain>
    </source>
</reference>
<dbReference type="PROSITE" id="PS50837">
    <property type="entry name" value="NACHT"/>
    <property type="match status" value="1"/>
</dbReference>
<evidence type="ECO:0000256" key="1">
    <source>
        <dbReference type="ARBA" id="ARBA00022737"/>
    </source>
</evidence>
<comment type="caution">
    <text evidence="4">The sequence shown here is derived from an EMBL/GenBank/DDBJ whole genome shotgun (WGS) entry which is preliminary data.</text>
</comment>
<feature type="domain" description="NACHT" evidence="3">
    <location>
        <begin position="299"/>
        <end position="447"/>
    </location>
</feature>
<feature type="compositionally biased region" description="Polar residues" evidence="2">
    <location>
        <begin position="71"/>
        <end position="97"/>
    </location>
</feature>
<accession>A0A1S9S0S4</accession>
<name>A0A1S9S0S4_PENBI</name>
<protein>
    <submittedName>
        <fullName evidence="4">NACHT domain protein</fullName>
    </submittedName>
</protein>
<evidence type="ECO:0000256" key="2">
    <source>
        <dbReference type="SAM" id="MobiDB-lite"/>
    </source>
</evidence>
<dbReference type="PANTHER" id="PTHR10039:SF10">
    <property type="entry name" value="NACHT DOMAIN-CONTAINING PROTEIN"/>
    <property type="match status" value="1"/>
</dbReference>
<sequence>MAQLTLKYGGFRDKLRRRLSHFRDRFRGPLNNGVHSQRNTQAQSLPTINVLSISQNQTTDDASNSVENCEFQGKSTGTENAVRSRSDQVSLQETSLEPSLKARRPAPEGTLRSITVSSDLWSAAFREAVEGLREEIDIATLKGKDAVQLFRELEDVAKEATQKSDFLKGLKYLQSLQGPLQRFKDVLDLASPLANLEPTAATVVGVVRGLTAIAISFANSDSDFAAKLRSMLAHIEYIDDCDTLGRKAEEKKIHKLGAEKIRVQDSYHDEIKALRADQAYEFILRDPSFKEWYHGSGSRQLVILGEMGRGKTVTMAFIVDQLFQRKDDQLPNPKICYYYCRNDETGNALAVLSALLLSLLQQLPGLKRQFWDWYNEAQTHRSYDPAASVGNLEQFLKRILEAINRPIFFVIYGIDECEKVSIRRLLRFLRNLSANISGLRILLSSRPQEKVLSQLGDAARVILGSNAQRDREVRALIIKELSPLAQGSAIWTKMTVQLLKLRDLSTKDQIRRFVKQAALPQNLSKLYASLLARCIRVDFENFQLATTSLKAVTLSVADNVTTVHALSKLVDHRRILGLIHPFVTCVDFNDVKKYQVRLIHQSVKEFILHDFISNYLRPQYSASRATSHVLVDQCYETPEAFILGICIRYLLLNEIAIRDLFSKEQVALAELPSEYDIFSDSEESLNYDPNCT</sequence>
<dbReference type="EMBL" id="LJBN01000002">
    <property type="protein sequence ID" value="OOQ91417.1"/>
    <property type="molecule type" value="Genomic_DNA"/>
</dbReference>